<dbReference type="AlphaFoldDB" id="A0A5F7ZLV8"/>
<dbReference type="Ensembl" id="ENSMMUT00000088441.1">
    <property type="protein sequence ID" value="ENSMMUP00000066160.1"/>
    <property type="gene ID" value="ENSMMUG00000053368.1"/>
</dbReference>
<accession>A0A5F7ZLV8</accession>
<sequence length="243" mass="26279">MDEGPPHPALPRATRCRGGRRGQRLPVAPTLPSLSFSSAILLRSRSPGRCLTITSAAVSRPAQRPAASLAWRRGRSEFWGRKTLGRGGAGRRLRARAASPLPATTLALGEDQKPRLPPGPQPCPCRPEAGARLVAGLAVLLHHTLPSPPSLISHPFGDSTRAHTPSPLLSCLCDVALLDFCCELQILKSAGELEFSRDAIDVTESFEKFKGLARKSTEISPHSTWDEALRRQTPPSVLKFTFH</sequence>
<evidence type="ECO:0000256" key="1">
    <source>
        <dbReference type="SAM" id="MobiDB-lite"/>
    </source>
</evidence>
<evidence type="ECO:0000313" key="3">
    <source>
        <dbReference type="Proteomes" id="UP000006718"/>
    </source>
</evidence>
<organism evidence="2 3">
    <name type="scientific">Macaca mulatta</name>
    <name type="common">Rhesus macaque</name>
    <dbReference type="NCBI Taxonomy" id="9544"/>
    <lineage>
        <taxon>Eukaryota</taxon>
        <taxon>Metazoa</taxon>
        <taxon>Chordata</taxon>
        <taxon>Craniata</taxon>
        <taxon>Vertebrata</taxon>
        <taxon>Euteleostomi</taxon>
        <taxon>Mammalia</taxon>
        <taxon>Eutheria</taxon>
        <taxon>Euarchontoglires</taxon>
        <taxon>Primates</taxon>
        <taxon>Haplorrhini</taxon>
        <taxon>Catarrhini</taxon>
        <taxon>Cercopithecidae</taxon>
        <taxon>Cercopithecinae</taxon>
        <taxon>Macaca</taxon>
    </lineage>
</organism>
<dbReference type="InParanoid" id="A0A5F7ZLV8"/>
<feature type="compositionally biased region" description="Low complexity" evidence="1">
    <location>
        <begin position="96"/>
        <end position="109"/>
    </location>
</feature>
<protein>
    <submittedName>
        <fullName evidence="2">Uncharacterized protein</fullName>
    </submittedName>
</protein>
<proteinExistence type="predicted"/>
<dbReference type="VEuPathDB" id="HostDB:ENSMMUG00000053368"/>
<feature type="region of interest" description="Disordered" evidence="1">
    <location>
        <begin position="81"/>
        <end position="122"/>
    </location>
</feature>
<dbReference type="Proteomes" id="UP000006718">
    <property type="component" value="Chromosome 1"/>
</dbReference>
<name>A0A5F7ZLV8_MACMU</name>
<feature type="compositionally biased region" description="Basic residues" evidence="1">
    <location>
        <begin position="14"/>
        <end position="23"/>
    </location>
</feature>
<dbReference type="Bgee" id="ENSMMUG00000053368">
    <property type="expression patterns" value="Expressed in hindlimb stylopod muscle and 14 other cell types or tissues"/>
</dbReference>
<reference evidence="2" key="4">
    <citation type="submission" date="2025-09" db="UniProtKB">
        <authorList>
            <consortium name="Ensembl"/>
        </authorList>
    </citation>
    <scope>IDENTIFICATION</scope>
    <source>
        <strain evidence="2">17573</strain>
    </source>
</reference>
<feature type="region of interest" description="Disordered" evidence="1">
    <location>
        <begin position="1"/>
        <end position="29"/>
    </location>
</feature>
<keyword evidence="3" id="KW-1185">Reference proteome</keyword>
<reference evidence="3" key="1">
    <citation type="journal article" date="2007" name="Science">
        <title>Evolutionary and biomedical insights from the rhesus macaque genome.</title>
        <authorList>
            <person name="Gibbs R.A."/>
            <person name="Rogers J."/>
            <person name="Katze M.G."/>
            <person name="Bumgarner R."/>
            <person name="Weinstock G.M."/>
            <person name="Mardis E.R."/>
            <person name="Remington K.A."/>
            <person name="Strausberg R.L."/>
            <person name="Venter J.C."/>
            <person name="Wilson R.K."/>
            <person name="Batzer M.A."/>
            <person name="Bustamante C.D."/>
            <person name="Eichler E.E."/>
            <person name="Hahn M.W."/>
            <person name="Hardison R.C."/>
            <person name="Makova K.D."/>
            <person name="Miller W."/>
            <person name="Milosavljevic A."/>
            <person name="Palermo R.E."/>
            <person name="Siepel A."/>
            <person name="Sikela J.M."/>
            <person name="Attaway T."/>
            <person name="Bell S."/>
            <person name="Bernard K.E."/>
            <person name="Buhay C.J."/>
            <person name="Chandrabose M.N."/>
            <person name="Dao M."/>
            <person name="Davis C."/>
            <person name="Delehaunty K.D."/>
            <person name="Ding Y."/>
            <person name="Dinh H.H."/>
            <person name="Dugan-Rocha S."/>
            <person name="Fulton L.A."/>
            <person name="Gabisi R.A."/>
            <person name="Garner T.T."/>
            <person name="Godfrey J."/>
            <person name="Hawes A.C."/>
            <person name="Hernandez J."/>
            <person name="Hines S."/>
            <person name="Holder M."/>
            <person name="Hume J."/>
            <person name="Jhangiani S.N."/>
            <person name="Joshi V."/>
            <person name="Khan Z.M."/>
            <person name="Kirkness E.F."/>
            <person name="Cree A."/>
            <person name="Fowler R.G."/>
            <person name="Lee S."/>
            <person name="Lewis L.R."/>
            <person name="Li Z."/>
            <person name="Liu Y.-S."/>
            <person name="Moore S.M."/>
            <person name="Muzny D."/>
            <person name="Nazareth L.V."/>
            <person name="Ngo D.N."/>
            <person name="Okwuonu G.O."/>
            <person name="Pai G."/>
            <person name="Parker D."/>
            <person name="Paul H.A."/>
            <person name="Pfannkoch C."/>
            <person name="Pohl C.S."/>
            <person name="Rogers Y.-H.C."/>
            <person name="Ruiz S.J."/>
            <person name="Sabo A."/>
            <person name="Santibanez J."/>
            <person name="Schneider B.W."/>
            <person name="Smith S.M."/>
            <person name="Sodergren E."/>
            <person name="Svatek A.F."/>
            <person name="Utterback T.R."/>
            <person name="Vattathil S."/>
            <person name="Warren W."/>
            <person name="White C.S."/>
            <person name="Chinwalla A.T."/>
            <person name="Feng Y."/>
            <person name="Halpern A.L."/>
            <person name="Hillier L.W."/>
            <person name="Huang X."/>
            <person name="Minx P."/>
            <person name="Nelson J.O."/>
            <person name="Pepin K.H."/>
            <person name="Qin X."/>
            <person name="Sutton G.G."/>
            <person name="Venter E."/>
            <person name="Walenz B.P."/>
            <person name="Wallis J.W."/>
            <person name="Worley K.C."/>
            <person name="Yang S.-P."/>
            <person name="Jones S.M."/>
            <person name="Marra M.A."/>
            <person name="Rocchi M."/>
            <person name="Schein J.E."/>
            <person name="Baertsch R."/>
            <person name="Clarke L."/>
            <person name="Csuros M."/>
            <person name="Glasscock J."/>
            <person name="Harris R.A."/>
            <person name="Havlak P."/>
            <person name="Jackson A.R."/>
            <person name="Jiang H."/>
            <person name="Liu Y."/>
            <person name="Messina D.N."/>
            <person name="Shen Y."/>
            <person name="Song H.X.-Z."/>
            <person name="Wylie T."/>
            <person name="Zhang L."/>
            <person name="Birney E."/>
            <person name="Han K."/>
            <person name="Konkel M.K."/>
            <person name="Lee J."/>
            <person name="Smit A.F.A."/>
            <person name="Ullmer B."/>
            <person name="Wang H."/>
            <person name="Xing J."/>
            <person name="Burhans R."/>
            <person name="Cheng Z."/>
            <person name="Karro J.E."/>
            <person name="Ma J."/>
            <person name="Raney B."/>
            <person name="She X."/>
            <person name="Cox M.J."/>
            <person name="Demuth J.P."/>
            <person name="Dumas L.J."/>
            <person name="Han S.-G."/>
            <person name="Hopkins J."/>
            <person name="Karimpour-Fard A."/>
            <person name="Kim Y.H."/>
            <person name="Pollack J.R."/>
            <person name="Vinar T."/>
            <person name="Addo-Quaye C."/>
            <person name="Degenhardt J."/>
            <person name="Denby A."/>
            <person name="Hubisz M.J."/>
            <person name="Indap A."/>
            <person name="Kosiol C."/>
            <person name="Lahn B.T."/>
            <person name="Lawson H.A."/>
            <person name="Marklein A."/>
            <person name="Nielsen R."/>
            <person name="Vallender E.J."/>
            <person name="Clark A.G."/>
            <person name="Ferguson B."/>
            <person name="Hernandez R.D."/>
            <person name="Hirani K."/>
            <person name="Kehrer-Sawatzki H."/>
            <person name="Kolb J."/>
            <person name="Patil S."/>
            <person name="Pu L.-L."/>
            <person name="Ren Y."/>
            <person name="Smith D.G."/>
            <person name="Wheeler D.A."/>
            <person name="Schenck I."/>
            <person name="Ball E.V."/>
            <person name="Chen R."/>
            <person name="Cooper D.N."/>
            <person name="Giardine B."/>
            <person name="Hsu F."/>
            <person name="Kent W.J."/>
            <person name="Lesk A."/>
            <person name="Nelson D.L."/>
            <person name="O'brien W.E."/>
            <person name="Pruefer K."/>
            <person name="Stenson P.D."/>
            <person name="Wallace J.C."/>
            <person name="Ke H."/>
            <person name="Liu X.-M."/>
            <person name="Wang P."/>
            <person name="Xiang A.P."/>
            <person name="Yang F."/>
            <person name="Barber G.P."/>
            <person name="Haussler D."/>
            <person name="Karolchik D."/>
            <person name="Kern A.D."/>
            <person name="Kuhn R.M."/>
            <person name="Smith K.E."/>
            <person name="Zwieg A.S."/>
        </authorList>
    </citation>
    <scope>NUCLEOTIDE SEQUENCE [LARGE SCALE GENOMIC DNA]</scope>
    <source>
        <strain evidence="3">17573</strain>
    </source>
</reference>
<reference evidence="2" key="2">
    <citation type="submission" date="2019-01" db="EMBL/GenBank/DDBJ databases">
        <authorList>
            <person name="Graves T."/>
            <person name="Eichler E.E."/>
            <person name="Wilson R.K."/>
        </authorList>
    </citation>
    <scope>NUCLEOTIDE SEQUENCE [LARGE SCALE GENOMIC DNA]</scope>
    <source>
        <strain evidence="2">17573</strain>
    </source>
</reference>
<reference evidence="2" key="3">
    <citation type="submission" date="2025-08" db="UniProtKB">
        <authorList>
            <consortium name="Ensembl"/>
        </authorList>
    </citation>
    <scope>IDENTIFICATION</scope>
    <source>
        <strain evidence="2">17573</strain>
    </source>
</reference>
<evidence type="ECO:0000313" key="2">
    <source>
        <dbReference type="Ensembl" id="ENSMMUP00000066160.1"/>
    </source>
</evidence>